<dbReference type="OrthoDB" id="10401343at2759"/>
<dbReference type="AlphaFoldDB" id="T0QC29"/>
<name>T0QC29_SAPDV</name>
<sequence>MGISKKKREKMQDVCDWSMAVPVARGRLTPMEPLAMKGDPGFGRLMLDLSLPVPPPRCAVGARQATSGVKKEEKLPSAGPLVVSPSQVPKRPYPEEAYATNVRNVRRAFDRRCSVESPSKSSATPPAWPRQRLQAAPSLEPELMNAFVKLETRPLQDAAPRVATASVYSRAAPRASWPALPEFVAPIPNFVPVVASTSAAAPAAPTIPPELAAPTVNPAHLDDTEVRSPLESMDEDANEVALDDDESGVRPMPQMQDEYDDGAPYGGGFALTAGNVVGEVGEMYSQDGYKL</sequence>
<dbReference type="RefSeq" id="XP_008614212.1">
    <property type="nucleotide sequence ID" value="XM_008615990.1"/>
</dbReference>
<evidence type="ECO:0000256" key="1">
    <source>
        <dbReference type="SAM" id="MobiDB-lite"/>
    </source>
</evidence>
<dbReference type="OMA" id="WSMAVPV"/>
<dbReference type="GeneID" id="19950746"/>
<dbReference type="InParanoid" id="T0QC29"/>
<keyword evidence="3" id="KW-1185">Reference proteome</keyword>
<feature type="compositionally biased region" description="Acidic residues" evidence="1">
    <location>
        <begin position="232"/>
        <end position="246"/>
    </location>
</feature>
<evidence type="ECO:0000313" key="2">
    <source>
        <dbReference type="EMBL" id="EQC32271.1"/>
    </source>
</evidence>
<dbReference type="EMBL" id="JH767164">
    <property type="protein sequence ID" value="EQC32271.1"/>
    <property type="molecule type" value="Genomic_DNA"/>
</dbReference>
<gene>
    <name evidence="2" type="ORF">SDRG_10019</name>
</gene>
<protein>
    <submittedName>
        <fullName evidence="2">Uncharacterized protein</fullName>
    </submittedName>
</protein>
<feature type="region of interest" description="Disordered" evidence="1">
    <location>
        <begin position="229"/>
        <end position="250"/>
    </location>
</feature>
<organism evidence="2 3">
    <name type="scientific">Saprolegnia diclina (strain VS20)</name>
    <dbReference type="NCBI Taxonomy" id="1156394"/>
    <lineage>
        <taxon>Eukaryota</taxon>
        <taxon>Sar</taxon>
        <taxon>Stramenopiles</taxon>
        <taxon>Oomycota</taxon>
        <taxon>Saprolegniomycetes</taxon>
        <taxon>Saprolegniales</taxon>
        <taxon>Saprolegniaceae</taxon>
        <taxon>Saprolegnia</taxon>
    </lineage>
</organism>
<dbReference type="Proteomes" id="UP000030762">
    <property type="component" value="Unassembled WGS sequence"/>
</dbReference>
<feature type="region of interest" description="Disordered" evidence="1">
    <location>
        <begin position="62"/>
        <end position="88"/>
    </location>
</feature>
<reference evidence="2 3" key="1">
    <citation type="submission" date="2012-04" db="EMBL/GenBank/DDBJ databases">
        <title>The Genome Sequence of Saprolegnia declina VS20.</title>
        <authorList>
            <consortium name="The Broad Institute Genome Sequencing Platform"/>
            <person name="Russ C."/>
            <person name="Nusbaum C."/>
            <person name="Tyler B."/>
            <person name="van West P."/>
            <person name="Dieguez-Uribeondo J."/>
            <person name="de Bruijn I."/>
            <person name="Tripathy S."/>
            <person name="Jiang R."/>
            <person name="Young S.K."/>
            <person name="Zeng Q."/>
            <person name="Gargeya S."/>
            <person name="Fitzgerald M."/>
            <person name="Haas B."/>
            <person name="Abouelleil A."/>
            <person name="Alvarado L."/>
            <person name="Arachchi H.M."/>
            <person name="Berlin A."/>
            <person name="Chapman S.B."/>
            <person name="Goldberg J."/>
            <person name="Griggs A."/>
            <person name="Gujja S."/>
            <person name="Hansen M."/>
            <person name="Howarth C."/>
            <person name="Imamovic A."/>
            <person name="Larimer J."/>
            <person name="McCowen C."/>
            <person name="Montmayeur A."/>
            <person name="Murphy C."/>
            <person name="Neiman D."/>
            <person name="Pearson M."/>
            <person name="Priest M."/>
            <person name="Roberts A."/>
            <person name="Saif S."/>
            <person name="Shea T."/>
            <person name="Sisk P."/>
            <person name="Sykes S."/>
            <person name="Wortman J."/>
            <person name="Nusbaum C."/>
            <person name="Birren B."/>
        </authorList>
    </citation>
    <scope>NUCLEOTIDE SEQUENCE [LARGE SCALE GENOMIC DNA]</scope>
    <source>
        <strain evidence="2 3">VS20</strain>
    </source>
</reference>
<dbReference type="VEuPathDB" id="FungiDB:SDRG_10019"/>
<accession>T0QC29</accession>
<proteinExistence type="predicted"/>
<evidence type="ECO:0000313" key="3">
    <source>
        <dbReference type="Proteomes" id="UP000030762"/>
    </source>
</evidence>